<proteinExistence type="predicted"/>
<reference evidence="2 3" key="1">
    <citation type="submission" date="2016-10" db="EMBL/GenBank/DDBJ databases">
        <authorList>
            <person name="de Groot N.N."/>
        </authorList>
    </citation>
    <scope>NUCLEOTIDE SEQUENCE [LARGE SCALE GENOMIC DNA]</scope>
    <source>
        <strain evidence="2 3">DSM 43941</strain>
    </source>
</reference>
<gene>
    <name evidence="2" type="ORF">SAMN04489716_4608</name>
</gene>
<dbReference type="EMBL" id="LT629758">
    <property type="protein sequence ID" value="SDT57495.1"/>
    <property type="molecule type" value="Genomic_DNA"/>
</dbReference>
<feature type="transmembrane region" description="Helical" evidence="1">
    <location>
        <begin position="27"/>
        <end position="47"/>
    </location>
</feature>
<accession>A0A1H2BGX0</accession>
<evidence type="ECO:0000313" key="2">
    <source>
        <dbReference type="EMBL" id="SDT57495.1"/>
    </source>
</evidence>
<keyword evidence="1" id="KW-0812">Transmembrane</keyword>
<keyword evidence="1" id="KW-0472">Membrane</keyword>
<dbReference type="Proteomes" id="UP000198688">
    <property type="component" value="Chromosome I"/>
</dbReference>
<evidence type="ECO:0000256" key="1">
    <source>
        <dbReference type="SAM" id="Phobius"/>
    </source>
</evidence>
<protein>
    <submittedName>
        <fullName evidence="2">Uncharacterized protein</fullName>
    </submittedName>
</protein>
<name>A0A1H2BGX0_9ACTN</name>
<evidence type="ECO:0000313" key="3">
    <source>
        <dbReference type="Proteomes" id="UP000198688"/>
    </source>
</evidence>
<dbReference type="Pfam" id="PF19873">
    <property type="entry name" value="DUF6346"/>
    <property type="match status" value="1"/>
</dbReference>
<dbReference type="AlphaFoldDB" id="A0A1H2BGX0"/>
<dbReference type="InterPro" id="IPR045927">
    <property type="entry name" value="DUF6346"/>
</dbReference>
<keyword evidence="1" id="KW-1133">Transmembrane helix</keyword>
<feature type="transmembrane region" description="Helical" evidence="1">
    <location>
        <begin position="134"/>
        <end position="152"/>
    </location>
</feature>
<organism evidence="2 3">
    <name type="scientific">Actinoplanes derwentensis</name>
    <dbReference type="NCBI Taxonomy" id="113562"/>
    <lineage>
        <taxon>Bacteria</taxon>
        <taxon>Bacillati</taxon>
        <taxon>Actinomycetota</taxon>
        <taxon>Actinomycetes</taxon>
        <taxon>Micromonosporales</taxon>
        <taxon>Micromonosporaceae</taxon>
        <taxon>Actinoplanes</taxon>
    </lineage>
</organism>
<sequence>MPGMTRNLESSVVADQRADGRPSVRGLLVLIVVGWLLFNAGTTIGRFTGPDYSETTDRGVGTVEKCERRGPITLFDGVGYFDACYLWVEWDRNASERILVDDPGFFQGEKPGDTVRIGYGVSRPEVSHWSTLDLLMYCFCGIGALLAGLGLLRLGTRLKQSLLA</sequence>
<keyword evidence="3" id="KW-1185">Reference proteome</keyword>